<dbReference type="AlphaFoldDB" id="X0UG00"/>
<sequence length="214" mass="23939">ARRHKTGTATRVGRDSYLRALDGLTFGTSAKEGVVRGNNFYHGPLNFSLAFPAGWRIDNQSDKIIATPRSNDGLIQVSLSDRNKRITPRQFMTQRLKLEGIRDGKAFSANGLQGYTARAHSNTPWGMRTVRYAIVYRGNSVYVFAAAAKQKNNSRKYDADILKTANSLHPLTRAEKKLAKEKKLKIIRAPAGTRYAALARKSSLTNYPEEQLRL</sequence>
<evidence type="ECO:0000313" key="1">
    <source>
        <dbReference type="EMBL" id="GAF99337.1"/>
    </source>
</evidence>
<proteinExistence type="predicted"/>
<feature type="non-terminal residue" evidence="1">
    <location>
        <position position="1"/>
    </location>
</feature>
<comment type="caution">
    <text evidence="1">The sequence shown here is derived from an EMBL/GenBank/DDBJ whole genome shotgun (WGS) entry which is preliminary data.</text>
</comment>
<organism evidence="1">
    <name type="scientific">marine sediment metagenome</name>
    <dbReference type="NCBI Taxonomy" id="412755"/>
    <lineage>
        <taxon>unclassified sequences</taxon>
        <taxon>metagenomes</taxon>
        <taxon>ecological metagenomes</taxon>
    </lineage>
</organism>
<accession>X0UG00</accession>
<feature type="non-terminal residue" evidence="1">
    <location>
        <position position="214"/>
    </location>
</feature>
<protein>
    <submittedName>
        <fullName evidence="1">Uncharacterized protein</fullName>
    </submittedName>
</protein>
<reference evidence="1" key="1">
    <citation type="journal article" date="2014" name="Front. Microbiol.">
        <title>High frequency of phylogenetically diverse reductive dehalogenase-homologous genes in deep subseafloor sedimentary metagenomes.</title>
        <authorList>
            <person name="Kawai M."/>
            <person name="Futagami T."/>
            <person name="Toyoda A."/>
            <person name="Takaki Y."/>
            <person name="Nishi S."/>
            <person name="Hori S."/>
            <person name="Arai W."/>
            <person name="Tsubouchi T."/>
            <person name="Morono Y."/>
            <person name="Uchiyama I."/>
            <person name="Ito T."/>
            <person name="Fujiyama A."/>
            <person name="Inagaki F."/>
            <person name="Takami H."/>
        </authorList>
    </citation>
    <scope>NUCLEOTIDE SEQUENCE</scope>
    <source>
        <strain evidence="1">Expedition CK06-06</strain>
    </source>
</reference>
<gene>
    <name evidence="1" type="ORF">S01H1_22221</name>
</gene>
<name>X0UG00_9ZZZZ</name>
<dbReference type="EMBL" id="BARS01012492">
    <property type="protein sequence ID" value="GAF99337.1"/>
    <property type="molecule type" value="Genomic_DNA"/>
</dbReference>